<feature type="domain" description="VOC" evidence="1">
    <location>
        <begin position="7"/>
        <end position="134"/>
    </location>
</feature>
<dbReference type="Pfam" id="PF00903">
    <property type="entry name" value="Glyoxalase"/>
    <property type="match status" value="1"/>
</dbReference>
<comment type="caution">
    <text evidence="2">The sequence shown here is derived from an EMBL/GenBank/DDBJ whole genome shotgun (WGS) entry which is preliminary data.</text>
</comment>
<dbReference type="InterPro" id="IPR050383">
    <property type="entry name" value="GlyoxalaseI/FosfomycinResist"/>
</dbReference>
<dbReference type="InterPro" id="IPR029068">
    <property type="entry name" value="Glyas_Bleomycin-R_OHBP_Dase"/>
</dbReference>
<dbReference type="PANTHER" id="PTHR21366:SF14">
    <property type="entry name" value="GLYOXALASE DOMAIN-CONTAINING PROTEIN 5"/>
    <property type="match status" value="1"/>
</dbReference>
<reference evidence="2 3" key="1">
    <citation type="submission" date="2017-09" db="EMBL/GenBank/DDBJ databases">
        <title>The Catabolism of 3,6-Dichlorosalicylic acid is Initiated by the Cytochrome P450 Monooxygenase DsmABC in Rhizorhabdus dicambivorans Ndbn-20.</title>
        <authorList>
            <person name="Na L."/>
        </authorList>
    </citation>
    <scope>NUCLEOTIDE SEQUENCE [LARGE SCALE GENOMIC DNA]</scope>
    <source>
        <strain evidence="2 3">Ndbn-20m</strain>
    </source>
</reference>
<dbReference type="KEGG" id="rdi:CMV14_04055"/>
<dbReference type="EMBL" id="NWUF01000006">
    <property type="protein sequence ID" value="PCE42805.1"/>
    <property type="molecule type" value="Genomic_DNA"/>
</dbReference>
<dbReference type="Proteomes" id="UP000218934">
    <property type="component" value="Unassembled WGS sequence"/>
</dbReference>
<keyword evidence="2" id="KW-0223">Dioxygenase</keyword>
<dbReference type="AlphaFoldDB" id="A0A2A4FYJ8"/>
<dbReference type="Gene3D" id="3.10.180.10">
    <property type="entry name" value="2,3-Dihydroxybiphenyl 1,2-Dioxygenase, domain 1"/>
    <property type="match status" value="1"/>
</dbReference>
<name>A0A2A4FYJ8_9SPHN</name>
<gene>
    <name evidence="2" type="ORF">COO09_08190</name>
</gene>
<organism evidence="2 3">
    <name type="scientific">Rhizorhabdus dicambivorans</name>
    <dbReference type="NCBI Taxonomy" id="1850238"/>
    <lineage>
        <taxon>Bacteria</taxon>
        <taxon>Pseudomonadati</taxon>
        <taxon>Pseudomonadota</taxon>
        <taxon>Alphaproteobacteria</taxon>
        <taxon>Sphingomonadales</taxon>
        <taxon>Sphingomonadaceae</taxon>
        <taxon>Rhizorhabdus</taxon>
    </lineage>
</organism>
<dbReference type="InterPro" id="IPR037523">
    <property type="entry name" value="VOC_core"/>
</dbReference>
<evidence type="ECO:0000313" key="3">
    <source>
        <dbReference type="Proteomes" id="UP000218934"/>
    </source>
</evidence>
<accession>A0A2A4FYJ8</accession>
<dbReference type="GO" id="GO:0051213">
    <property type="term" value="F:dioxygenase activity"/>
    <property type="evidence" value="ECO:0007669"/>
    <property type="project" value="UniProtKB-KW"/>
</dbReference>
<dbReference type="OrthoDB" id="9795618at2"/>
<dbReference type="InterPro" id="IPR004360">
    <property type="entry name" value="Glyas_Fos-R_dOase_dom"/>
</dbReference>
<dbReference type="RefSeq" id="WP_066959528.1">
    <property type="nucleotide sequence ID" value="NZ_CP023449.1"/>
</dbReference>
<dbReference type="PROSITE" id="PS51819">
    <property type="entry name" value="VOC"/>
    <property type="match status" value="1"/>
</dbReference>
<keyword evidence="2" id="KW-0560">Oxidoreductase</keyword>
<proteinExistence type="predicted"/>
<protein>
    <submittedName>
        <fullName evidence="2">Glyoxalase/bleomycin resistance/extradiol dioxygenase family protein</fullName>
    </submittedName>
</protein>
<evidence type="ECO:0000259" key="1">
    <source>
        <dbReference type="PROSITE" id="PS51819"/>
    </source>
</evidence>
<keyword evidence="3" id="KW-1185">Reference proteome</keyword>
<dbReference type="SUPFAM" id="SSF54593">
    <property type="entry name" value="Glyoxalase/Bleomycin resistance protein/Dihydroxybiphenyl dioxygenase"/>
    <property type="match status" value="1"/>
</dbReference>
<evidence type="ECO:0000313" key="2">
    <source>
        <dbReference type="EMBL" id="PCE42805.1"/>
    </source>
</evidence>
<dbReference type="PANTHER" id="PTHR21366">
    <property type="entry name" value="GLYOXALASE FAMILY PROTEIN"/>
    <property type="match status" value="1"/>
</dbReference>
<sequence>MDLPIGSIDHVAYPVRDLPGMVDFLARVLGARVGREPYRVDGEIAVQQIAVGDALLSLHRHGNGIGLAAPAAAPGCLDICFRWNAPIAQAVAHLQAVGVELVEGPVPRRSSAGEAAQSVYFRDPEGNLFELMSTLARSGD</sequence>